<organism evidence="1 2">
    <name type="scientific">Massilia jejuensis</name>
    <dbReference type="NCBI Taxonomy" id="648894"/>
    <lineage>
        <taxon>Bacteria</taxon>
        <taxon>Pseudomonadati</taxon>
        <taxon>Pseudomonadota</taxon>
        <taxon>Betaproteobacteria</taxon>
        <taxon>Burkholderiales</taxon>
        <taxon>Oxalobacteraceae</taxon>
        <taxon>Telluria group</taxon>
        <taxon>Massilia</taxon>
    </lineage>
</organism>
<reference evidence="2" key="1">
    <citation type="journal article" date="2019" name="Int. J. Syst. Evol. Microbiol.">
        <title>The Global Catalogue of Microorganisms (GCM) 10K type strain sequencing project: providing services to taxonomists for standard genome sequencing and annotation.</title>
        <authorList>
            <consortium name="The Broad Institute Genomics Platform"/>
            <consortium name="The Broad Institute Genome Sequencing Center for Infectious Disease"/>
            <person name="Wu L."/>
            <person name="Ma J."/>
        </authorList>
    </citation>
    <scope>NUCLEOTIDE SEQUENCE [LARGE SCALE GENOMIC DNA]</scope>
    <source>
        <strain evidence="2">CCUG 38813</strain>
    </source>
</reference>
<protein>
    <submittedName>
        <fullName evidence="1">Uncharacterized protein</fullName>
    </submittedName>
</protein>
<accession>A0ABW0PMX5</accession>
<evidence type="ECO:0000313" key="2">
    <source>
        <dbReference type="Proteomes" id="UP001596031"/>
    </source>
</evidence>
<proteinExistence type="predicted"/>
<keyword evidence="2" id="KW-1185">Reference proteome</keyword>
<dbReference type="RefSeq" id="WP_379726232.1">
    <property type="nucleotide sequence ID" value="NZ_JBHSMS010000074.1"/>
</dbReference>
<dbReference type="Proteomes" id="UP001596031">
    <property type="component" value="Unassembled WGS sequence"/>
</dbReference>
<comment type="caution">
    <text evidence="1">The sequence shown here is derived from an EMBL/GenBank/DDBJ whole genome shotgun (WGS) entry which is preliminary data.</text>
</comment>
<dbReference type="EMBL" id="JBHSMS010000074">
    <property type="protein sequence ID" value="MFC5513658.1"/>
    <property type="molecule type" value="Genomic_DNA"/>
</dbReference>
<name>A0ABW0PMX5_9BURK</name>
<evidence type="ECO:0000313" key="1">
    <source>
        <dbReference type="EMBL" id="MFC5513658.1"/>
    </source>
</evidence>
<gene>
    <name evidence="1" type="ORF">ACFPOU_21380</name>
</gene>
<sequence length="208" mass="22076">MTTDHISRAPGSGINEDLIAVFGNDAQVDLLVLDGATSVADDDIHADGAALDLDPYVNPHEGVLREAIAHLGLEGVSDPALRRARLLPMLRARREFQHGASQPDVLCLAPRGPFKARAAALRLPRDAAVLAMTDGFYRLVDSYGLYTIGELARQCRSRGLAAPMDELRAFEAARAGGALAVKSADDASALLWTGVGRHASEGNTNEIV</sequence>